<proteinExistence type="predicted"/>
<keyword evidence="3" id="KW-1185">Reference proteome</keyword>
<keyword evidence="1" id="KW-0732">Signal</keyword>
<evidence type="ECO:0000313" key="3">
    <source>
        <dbReference type="Proteomes" id="UP000518300"/>
    </source>
</evidence>
<organism evidence="2 3">
    <name type="scientific">Pyxidicoccus fallax</name>
    <dbReference type="NCBI Taxonomy" id="394095"/>
    <lineage>
        <taxon>Bacteria</taxon>
        <taxon>Pseudomonadati</taxon>
        <taxon>Myxococcota</taxon>
        <taxon>Myxococcia</taxon>
        <taxon>Myxococcales</taxon>
        <taxon>Cystobacterineae</taxon>
        <taxon>Myxococcaceae</taxon>
        <taxon>Pyxidicoccus</taxon>
    </lineage>
</organism>
<reference evidence="2 3" key="1">
    <citation type="submission" date="2020-04" db="EMBL/GenBank/DDBJ databases">
        <title>Draft genome of Pyxidicoccus fallax type strain.</title>
        <authorList>
            <person name="Whitworth D.E."/>
        </authorList>
    </citation>
    <scope>NUCLEOTIDE SEQUENCE [LARGE SCALE GENOMIC DNA]</scope>
    <source>
        <strain evidence="2 3">DSM 14698</strain>
    </source>
</reference>
<keyword evidence="2" id="KW-0645">Protease</keyword>
<dbReference type="Proteomes" id="UP000518300">
    <property type="component" value="Unassembled WGS sequence"/>
</dbReference>
<dbReference type="EMBL" id="JABBJJ010000097">
    <property type="protein sequence ID" value="NMO17406.1"/>
    <property type="molecule type" value="Genomic_DNA"/>
</dbReference>
<keyword evidence="2" id="KW-0378">Hydrolase</keyword>
<dbReference type="Pfam" id="PF12388">
    <property type="entry name" value="Peptidase_M57"/>
    <property type="match status" value="1"/>
</dbReference>
<dbReference type="AlphaFoldDB" id="A0A848LI70"/>
<dbReference type="InterPro" id="IPR024079">
    <property type="entry name" value="MetalloPept_cat_dom_sf"/>
</dbReference>
<dbReference type="GO" id="GO:0008237">
    <property type="term" value="F:metallopeptidase activity"/>
    <property type="evidence" value="ECO:0007669"/>
    <property type="project" value="InterPro"/>
</dbReference>
<dbReference type="RefSeq" id="WP_169346688.1">
    <property type="nucleotide sequence ID" value="NZ_JABBJJ010000097.1"/>
</dbReference>
<dbReference type="SUPFAM" id="SSF55486">
    <property type="entry name" value="Metalloproteases ('zincins'), catalytic domain"/>
    <property type="match status" value="1"/>
</dbReference>
<comment type="caution">
    <text evidence="2">The sequence shown here is derived from an EMBL/GenBank/DDBJ whole genome shotgun (WGS) entry which is preliminary data.</text>
</comment>
<name>A0A848LI70_9BACT</name>
<evidence type="ECO:0000256" key="1">
    <source>
        <dbReference type="SAM" id="SignalP"/>
    </source>
</evidence>
<dbReference type="PROSITE" id="PS51257">
    <property type="entry name" value="PROKAR_LIPOPROTEIN"/>
    <property type="match status" value="1"/>
</dbReference>
<accession>A0A848LI70</accession>
<dbReference type="InterPro" id="IPR024653">
    <property type="entry name" value="Peptidase_M10/M27/M57"/>
</dbReference>
<sequence length="253" mass="26347">MFARSVVLAAGCIALMFGCAGQPDETQEIVDNLSKAGFPADDIQVIDGAVYVGGDVQVSLEASRERLQRPEGSQEQYRHPNLVSTAVTKICINPTATFNSYAQLSQGLNEAIINYNVLALRIHFVRGPATGCTANIAMLTTTGTGGTSGFPSGGLPYNQIRIGTGLNSYNLDYIEHLITHEIGHTLGLAHSDAYNPAISCGTGGGGTPGTGAIHIPGTPTTATPGGSIMNTCIPPNTNGEFTSTDIAALNFLY</sequence>
<gene>
    <name evidence="2" type="ORF">HG543_21445</name>
</gene>
<evidence type="ECO:0000313" key="2">
    <source>
        <dbReference type="EMBL" id="NMO17406.1"/>
    </source>
</evidence>
<protein>
    <submittedName>
        <fullName evidence="2">Protease</fullName>
    </submittedName>
</protein>
<dbReference type="GO" id="GO:0006508">
    <property type="term" value="P:proteolysis"/>
    <property type="evidence" value="ECO:0007669"/>
    <property type="project" value="UniProtKB-KW"/>
</dbReference>
<feature type="signal peptide" evidence="1">
    <location>
        <begin position="1"/>
        <end position="20"/>
    </location>
</feature>
<dbReference type="Gene3D" id="3.40.390.10">
    <property type="entry name" value="Collagenase (Catalytic Domain)"/>
    <property type="match status" value="1"/>
</dbReference>
<feature type="chain" id="PRO_5032491207" evidence="1">
    <location>
        <begin position="21"/>
        <end position="253"/>
    </location>
</feature>